<dbReference type="Gene3D" id="2.50.20.10">
    <property type="entry name" value="Lipoprotein localisation LolA/LolB/LppX"/>
    <property type="match status" value="1"/>
</dbReference>
<sequence>MDNIFLFCVRNPALAVVRRLPLLPVALCAILALGGGQALAAGADDGIAVSSVDSPAMATPTGPASVVLSPQDRALLDKIEQELNRQSTFQARIRQVDAAGKIETGTVWMKRPGRMRLVYDPPSPLLLVAAEGKVVFRDNQLDQTTVIPIDRTPLGLLLRAHISLTDDVTVTDFIRDSGLVQVTLVRTSAPGDGSLTLVFREKPLALVAWSVTDAQARQTRVTLSDIHAGVKLADSLFVLPQAQD</sequence>
<evidence type="ECO:0000256" key="1">
    <source>
        <dbReference type="ARBA" id="ARBA00022729"/>
    </source>
</evidence>
<keyword evidence="4" id="KW-1185">Reference proteome</keyword>
<dbReference type="InterPro" id="IPR029046">
    <property type="entry name" value="LolA/LolB/LppX"/>
</dbReference>
<dbReference type="Pfam" id="PF03548">
    <property type="entry name" value="LolA"/>
    <property type="match status" value="1"/>
</dbReference>
<organism evidence="3 4">
    <name type="scientific">Acetobacter peroxydans</name>
    <dbReference type="NCBI Taxonomy" id="104098"/>
    <lineage>
        <taxon>Bacteria</taxon>
        <taxon>Pseudomonadati</taxon>
        <taxon>Pseudomonadota</taxon>
        <taxon>Alphaproteobacteria</taxon>
        <taxon>Acetobacterales</taxon>
        <taxon>Acetobacteraceae</taxon>
        <taxon>Acetobacter</taxon>
    </lineage>
</organism>
<evidence type="ECO:0000313" key="4">
    <source>
        <dbReference type="Proteomes" id="UP000317730"/>
    </source>
</evidence>
<evidence type="ECO:0000256" key="2">
    <source>
        <dbReference type="SAM" id="SignalP"/>
    </source>
</evidence>
<proteinExistence type="predicted"/>
<feature type="chain" id="PRO_5021479896" evidence="2">
    <location>
        <begin position="41"/>
        <end position="244"/>
    </location>
</feature>
<gene>
    <name evidence="3" type="ORF">APE01nite_06400</name>
</gene>
<dbReference type="AlphaFoldDB" id="A0A4Y3TSZ1"/>
<dbReference type="SUPFAM" id="SSF89392">
    <property type="entry name" value="Prokaryotic lipoproteins and lipoprotein localization factors"/>
    <property type="match status" value="1"/>
</dbReference>
<dbReference type="PANTHER" id="PTHR35869">
    <property type="entry name" value="OUTER-MEMBRANE LIPOPROTEIN CARRIER PROTEIN"/>
    <property type="match status" value="1"/>
</dbReference>
<dbReference type="CDD" id="cd16325">
    <property type="entry name" value="LolA"/>
    <property type="match status" value="1"/>
</dbReference>
<keyword evidence="1 2" id="KW-0732">Signal</keyword>
<dbReference type="PANTHER" id="PTHR35869:SF1">
    <property type="entry name" value="OUTER-MEMBRANE LIPOPROTEIN CARRIER PROTEIN"/>
    <property type="match status" value="1"/>
</dbReference>
<dbReference type="Proteomes" id="UP000317730">
    <property type="component" value="Unassembled WGS sequence"/>
</dbReference>
<name>A0A4Y3TSZ1_9PROT</name>
<comment type="caution">
    <text evidence="3">The sequence shown here is derived from an EMBL/GenBank/DDBJ whole genome shotgun (WGS) entry which is preliminary data.</text>
</comment>
<protein>
    <submittedName>
        <fullName evidence="3">Outer-membrane lipoprotein carrier protein</fullName>
    </submittedName>
</protein>
<dbReference type="EMBL" id="BJMV01000002">
    <property type="protein sequence ID" value="GEB84843.1"/>
    <property type="molecule type" value="Genomic_DNA"/>
</dbReference>
<reference evidence="3 4" key="1">
    <citation type="submission" date="2019-06" db="EMBL/GenBank/DDBJ databases">
        <title>Whole genome shotgun sequence of Acetobacter peroxydans NBRC 13755.</title>
        <authorList>
            <person name="Hosoyama A."/>
            <person name="Uohara A."/>
            <person name="Ohji S."/>
            <person name="Ichikawa N."/>
        </authorList>
    </citation>
    <scope>NUCLEOTIDE SEQUENCE [LARGE SCALE GENOMIC DNA]</scope>
    <source>
        <strain evidence="3 4">NBRC 13755</strain>
    </source>
</reference>
<feature type="signal peptide" evidence="2">
    <location>
        <begin position="1"/>
        <end position="40"/>
    </location>
</feature>
<dbReference type="InterPro" id="IPR004564">
    <property type="entry name" value="OM_lipoprot_carrier_LolA-like"/>
</dbReference>
<keyword evidence="3" id="KW-0449">Lipoprotein</keyword>
<accession>A0A4Y3TSZ1</accession>
<evidence type="ECO:0000313" key="3">
    <source>
        <dbReference type="EMBL" id="GEB84843.1"/>
    </source>
</evidence>